<reference evidence="1 2" key="1">
    <citation type="submission" date="2020-08" db="EMBL/GenBank/DDBJ databases">
        <title>A Genomic Blueprint of the Chicken Gut Microbiome.</title>
        <authorList>
            <person name="Gilroy R."/>
            <person name="Ravi A."/>
            <person name="Getino M."/>
            <person name="Pursley I."/>
            <person name="Horton D.L."/>
            <person name="Alikhan N.-F."/>
            <person name="Baker D."/>
            <person name="Gharbi K."/>
            <person name="Hall N."/>
            <person name="Watson M."/>
            <person name="Adriaenssens E.M."/>
            <person name="Foster-Nyarko E."/>
            <person name="Jarju S."/>
            <person name="Secka A."/>
            <person name="Antonio M."/>
            <person name="Oren A."/>
            <person name="Chaudhuri R."/>
            <person name="La Ragione R.M."/>
            <person name="Hildebrand F."/>
            <person name="Pallen M.J."/>
        </authorList>
    </citation>
    <scope>NUCLEOTIDE SEQUENCE [LARGE SCALE GENOMIC DNA]</scope>
    <source>
        <strain evidence="1 2">Sa1BUA1</strain>
    </source>
</reference>
<gene>
    <name evidence="1" type="ORF">H9624_02870</name>
</gene>
<organism evidence="1 2">
    <name type="scientific">Oceanitalea stevensii</name>
    <dbReference type="NCBI Taxonomy" id="2763072"/>
    <lineage>
        <taxon>Bacteria</taxon>
        <taxon>Bacillati</taxon>
        <taxon>Actinomycetota</taxon>
        <taxon>Actinomycetes</taxon>
        <taxon>Micrococcales</taxon>
        <taxon>Bogoriellaceae</taxon>
        <taxon>Georgenia</taxon>
    </lineage>
</organism>
<evidence type="ECO:0008006" key="3">
    <source>
        <dbReference type="Google" id="ProtNLM"/>
    </source>
</evidence>
<dbReference type="EMBL" id="JACSPO010000001">
    <property type="protein sequence ID" value="MBD8061265.1"/>
    <property type="molecule type" value="Genomic_DNA"/>
</dbReference>
<proteinExistence type="predicted"/>
<comment type="caution">
    <text evidence="1">The sequence shown here is derived from an EMBL/GenBank/DDBJ whole genome shotgun (WGS) entry which is preliminary data.</text>
</comment>
<dbReference type="RefSeq" id="WP_251838394.1">
    <property type="nucleotide sequence ID" value="NZ_JACSPO010000001.1"/>
</dbReference>
<sequence>MFVMTADQKASRSRGDAVPGLLDAVAEWRGRQSADPFVLPVERTVGDEVQGVLADPHAVVGLVLLLQRLGGWSVGVGAGPVVEPLAESAPASAGEAFILARAAVERARGRSVSVPLAVDGVATGAAEEAEALLQLLAAVVRRRSDAGWEVVDLLAGGGTQRAAAERLGISAQAVSQRLDAALWQEEVRLHPLAARLLTAAEGVAA</sequence>
<accession>A0ABR8YYY4</accession>
<dbReference type="Proteomes" id="UP000661894">
    <property type="component" value="Unassembled WGS sequence"/>
</dbReference>
<keyword evidence="2" id="KW-1185">Reference proteome</keyword>
<name>A0ABR8YYY4_9MICO</name>
<evidence type="ECO:0000313" key="1">
    <source>
        <dbReference type="EMBL" id="MBD8061265.1"/>
    </source>
</evidence>
<protein>
    <recommendedName>
        <fullName evidence="3">DNA-binding protein</fullName>
    </recommendedName>
</protein>
<evidence type="ECO:0000313" key="2">
    <source>
        <dbReference type="Proteomes" id="UP000661894"/>
    </source>
</evidence>